<evidence type="ECO:0000313" key="7">
    <source>
        <dbReference type="Proteomes" id="UP000794436"/>
    </source>
</evidence>
<evidence type="ECO:0000256" key="3">
    <source>
        <dbReference type="ARBA" id="ARBA00023157"/>
    </source>
</evidence>
<dbReference type="InterPro" id="IPR036249">
    <property type="entry name" value="Thioredoxin-like_sf"/>
</dbReference>
<accession>A0A8K1C829</accession>
<proteinExistence type="predicted"/>
<reference evidence="6" key="1">
    <citation type="submission" date="2019-03" db="EMBL/GenBank/DDBJ databases">
        <title>Long read genome sequence of the mycoparasitic Pythium oligandrum ATCC 38472 isolated from sugarbeet rhizosphere.</title>
        <authorList>
            <person name="Gaulin E."/>
        </authorList>
    </citation>
    <scope>NUCLEOTIDE SEQUENCE</scope>
    <source>
        <strain evidence="6">ATCC 38472_TT</strain>
    </source>
</reference>
<dbReference type="Gene3D" id="3.40.30.10">
    <property type="entry name" value="Glutaredoxin"/>
    <property type="match status" value="1"/>
</dbReference>
<evidence type="ECO:0000256" key="1">
    <source>
        <dbReference type="ARBA" id="ARBA00022448"/>
    </source>
</evidence>
<comment type="caution">
    <text evidence="6">The sequence shown here is derived from an EMBL/GenBank/DDBJ whole genome shotgun (WGS) entry which is preliminary data.</text>
</comment>
<organism evidence="6 7">
    <name type="scientific">Pythium oligandrum</name>
    <name type="common">Mycoparasitic fungus</name>
    <dbReference type="NCBI Taxonomy" id="41045"/>
    <lineage>
        <taxon>Eukaryota</taxon>
        <taxon>Sar</taxon>
        <taxon>Stramenopiles</taxon>
        <taxon>Oomycota</taxon>
        <taxon>Peronosporomycetes</taxon>
        <taxon>Pythiales</taxon>
        <taxon>Pythiaceae</taxon>
        <taxon>Pythium</taxon>
    </lineage>
</organism>
<keyword evidence="2" id="KW-0249">Electron transport</keyword>
<keyword evidence="3" id="KW-1015">Disulfide bond</keyword>
<dbReference type="InterPro" id="IPR002109">
    <property type="entry name" value="Glutaredoxin"/>
</dbReference>
<dbReference type="GO" id="GO:0034599">
    <property type="term" value="P:cellular response to oxidative stress"/>
    <property type="evidence" value="ECO:0007669"/>
    <property type="project" value="TreeGrafter"/>
</dbReference>
<name>A0A8K1C829_PYTOL</name>
<protein>
    <recommendedName>
        <fullName evidence="5">Glutaredoxin domain-containing protein</fullName>
    </recommendedName>
</protein>
<dbReference type="OrthoDB" id="418495at2759"/>
<dbReference type="Pfam" id="PF00462">
    <property type="entry name" value="Glutaredoxin"/>
    <property type="match status" value="1"/>
</dbReference>
<dbReference type="NCBIfam" id="TIGR02180">
    <property type="entry name" value="GRX_euk"/>
    <property type="match status" value="1"/>
</dbReference>
<dbReference type="GO" id="GO:0015038">
    <property type="term" value="F:glutathione disulfide oxidoreductase activity"/>
    <property type="evidence" value="ECO:0007669"/>
    <property type="project" value="TreeGrafter"/>
</dbReference>
<dbReference type="PANTHER" id="PTHR45694">
    <property type="entry name" value="GLUTAREDOXIN 2"/>
    <property type="match status" value="1"/>
</dbReference>
<dbReference type="FunFam" id="3.40.30.10:FF:000093">
    <property type="entry name" value="Glutaredoxin 2"/>
    <property type="match status" value="1"/>
</dbReference>
<keyword evidence="4" id="KW-0676">Redox-active center</keyword>
<evidence type="ECO:0000259" key="5">
    <source>
        <dbReference type="Pfam" id="PF00462"/>
    </source>
</evidence>
<evidence type="ECO:0000256" key="4">
    <source>
        <dbReference type="ARBA" id="ARBA00023284"/>
    </source>
</evidence>
<dbReference type="SUPFAM" id="SSF52833">
    <property type="entry name" value="Thioredoxin-like"/>
    <property type="match status" value="1"/>
</dbReference>
<evidence type="ECO:0000313" key="6">
    <source>
        <dbReference type="EMBL" id="TMW58401.1"/>
    </source>
</evidence>
<dbReference type="PROSITE" id="PS51354">
    <property type="entry name" value="GLUTAREDOXIN_2"/>
    <property type="match status" value="1"/>
</dbReference>
<dbReference type="PANTHER" id="PTHR45694:SF5">
    <property type="entry name" value="GLUTAREDOXIN 2"/>
    <property type="match status" value="1"/>
</dbReference>
<dbReference type="GO" id="GO:0005737">
    <property type="term" value="C:cytoplasm"/>
    <property type="evidence" value="ECO:0007669"/>
    <property type="project" value="TreeGrafter"/>
</dbReference>
<keyword evidence="1" id="KW-0813">Transport</keyword>
<dbReference type="PRINTS" id="PR00160">
    <property type="entry name" value="GLUTAREDOXIN"/>
</dbReference>
<dbReference type="InterPro" id="IPR014025">
    <property type="entry name" value="Glutaredoxin_subgr"/>
</dbReference>
<evidence type="ECO:0000256" key="2">
    <source>
        <dbReference type="ARBA" id="ARBA00022982"/>
    </source>
</evidence>
<dbReference type="Proteomes" id="UP000794436">
    <property type="component" value="Unassembled WGS sequence"/>
</dbReference>
<sequence>MGASGSKENEPAAIEFINQTLEQHPLTIFSKSYCPYCDMAKDVMQQAGVPYHVVELDMKDDAPTGSDIQSALRTLTGRGTVPNVFLKKESIGGGTDVKALFQSGRLNEMLKAAGVLQ</sequence>
<feature type="domain" description="Glutaredoxin" evidence="5">
    <location>
        <begin position="27"/>
        <end position="91"/>
    </location>
</feature>
<dbReference type="AlphaFoldDB" id="A0A8K1C829"/>
<dbReference type="PROSITE" id="PS00195">
    <property type="entry name" value="GLUTAREDOXIN_1"/>
    <property type="match status" value="1"/>
</dbReference>
<dbReference type="EMBL" id="SPLM01000111">
    <property type="protein sequence ID" value="TMW58401.1"/>
    <property type="molecule type" value="Genomic_DNA"/>
</dbReference>
<dbReference type="InterPro" id="IPR011767">
    <property type="entry name" value="GLR_AS"/>
</dbReference>
<gene>
    <name evidence="6" type="ORF">Poli38472_009960</name>
</gene>
<dbReference type="InterPro" id="IPR011899">
    <property type="entry name" value="Glutaredoxin_euk/vir"/>
</dbReference>
<keyword evidence="7" id="KW-1185">Reference proteome</keyword>
<dbReference type="CDD" id="cd03419">
    <property type="entry name" value="GRX_GRXh_1_2_like"/>
    <property type="match status" value="1"/>
</dbReference>